<dbReference type="Gene3D" id="3.30.1370.50">
    <property type="entry name" value="R3H-like domain"/>
    <property type="match status" value="1"/>
</dbReference>
<sequence length="1122" mass="118817">MQGSPSETMPDKITPSTEAPVSLDSTTLLEESVTFIMEASCPSLQPDMPSVEASVILEEPDNLTGMLSDHSERPTSSPEGSSSPSEEASSPVEAEKGSIASEGGDDDDSTAEKTGYKEPIPESTAAQVNESGKSKKKKKKRSKAPRFTKQQVEEGATPDCCGVANVASAEAPSAHPTLLTTPGGTDSPTAKALQVPTNPLASNLTPAVNGPTETSSKKKKKSKAKPRGPVVEKTPEGAGHMPQVIPMQDATQKGKPPAAEGSKESTKKKSKSKNKAGRAPDAGNPETSGTPCPSTNITVPSGLLPCPGLIPKAKLVKEPVLELKDSTGVDVAEFLTDILKNNPRDRMFLLKMEQDILEFIKDSSANIHSLSPMTSYHRLLAHRVATHFGLEHAVLGPKGTTLMLHKTANTRIPLQRFKEHFAVEESSPTPRKLILKRESPPASSPQSHGPAMALDRRSKSLEEREEEYRLARERIFNQSPMQSEPSKPNGNGKGEKSGERSAPPGKVGGLGVRRMHSADAEPGSWHPSRAGVSVLRRAESAGEGGGIATHATSAAAQMNVAETAVHFGESRCSTLVNCQSQMPRGPALTQDGGRMVHMRGDPRFSGQTQPSAGVCYPAGPPSQQALLNHWALQRSPFLPAGGVPSPGHAELPCGQSPQHGPPSWGRNNNNQASGPPRSTQMHGGHAGHGNRGHTSTGNRALQQQQSQSFRDVDGTQGLREQQYMGLQHTPTSSSSATMPHQHHNQQWRGPQPNPYQAMCNTAVPLGSMGAQCSHKQFASSVAQAWQPDAQTAHGALPTGQSMPMNLRTPDLREGNNGPGTQHHYGLTGPVRNPAHAKQNSQNVPRGGQIQYRHWPPGHVDHYSTQSVQGQYPMHPGPGPPGNYSSQNARGHYSTQGPLGHVGHYPSQGGRVAGPGGHGLQHVMPNGTSLMPPSHHEGVSFHAHTLSGMLGPGGCPIAGEAEGAMHQLNISPPASAERGSRRGGGSSGWEMSLMYSADKVSSQVPGGSQLQEACAPTQHARTDGPPARPPPPWYPQQYSSAALHSGHGNTGLDHRLAVGVATSDVPNGYPHALASALVGGTEQTKTGKRKGRGKKGARQPPLAPPERLHSQSHIQPHMMEMQR</sequence>
<feature type="region of interest" description="Disordered" evidence="2">
    <location>
        <begin position="581"/>
        <end position="620"/>
    </location>
</feature>
<feature type="region of interest" description="Disordered" evidence="2">
    <location>
        <begin position="970"/>
        <end position="989"/>
    </location>
</feature>
<protein>
    <submittedName>
        <fullName evidence="6">R3H domain-containing protein 2-like isoform X1</fullName>
    </submittedName>
</protein>
<evidence type="ECO:0000259" key="3">
    <source>
        <dbReference type="PROSITE" id="PS51061"/>
    </source>
</evidence>
<feature type="compositionally biased region" description="Polar residues" evidence="2">
    <location>
        <begin position="195"/>
        <end position="214"/>
    </location>
</feature>
<feature type="region of interest" description="Disordered" evidence="2">
    <location>
        <begin position="638"/>
        <end position="712"/>
    </location>
</feature>
<feature type="compositionally biased region" description="Polar residues" evidence="2">
    <location>
        <begin position="665"/>
        <end position="681"/>
    </location>
</feature>
<feature type="compositionally biased region" description="Polar residues" evidence="2">
    <location>
        <begin position="1000"/>
        <end position="1010"/>
    </location>
</feature>
<dbReference type="SMART" id="SM00393">
    <property type="entry name" value="R3H"/>
    <property type="match status" value="1"/>
</dbReference>
<feature type="domain" description="SUZ" evidence="4">
    <location>
        <begin position="411"/>
        <end position="480"/>
    </location>
</feature>
<evidence type="ECO:0000259" key="4">
    <source>
        <dbReference type="PROSITE" id="PS51673"/>
    </source>
</evidence>
<dbReference type="PANTHER" id="PTHR15672:SF8">
    <property type="entry name" value="PROTEIN ENCORE"/>
    <property type="match status" value="1"/>
</dbReference>
<dbReference type="Pfam" id="PF12752">
    <property type="entry name" value="SUZ"/>
    <property type="match status" value="1"/>
</dbReference>
<dbReference type="PROSITE" id="PS51673">
    <property type="entry name" value="SUZ"/>
    <property type="match status" value="1"/>
</dbReference>
<keyword evidence="5" id="KW-1185">Reference proteome</keyword>
<dbReference type="InterPro" id="IPR051937">
    <property type="entry name" value="R3H_domain_containing"/>
</dbReference>
<feature type="region of interest" description="Disordered" evidence="2">
    <location>
        <begin position="170"/>
        <end position="296"/>
    </location>
</feature>
<feature type="compositionally biased region" description="Polar residues" evidence="2">
    <location>
        <begin position="694"/>
        <end position="709"/>
    </location>
</feature>
<dbReference type="RefSeq" id="XP_032801181.1">
    <property type="nucleotide sequence ID" value="XM_032945290.1"/>
</dbReference>
<dbReference type="InterPro" id="IPR036867">
    <property type="entry name" value="R3H_dom_sf"/>
</dbReference>
<evidence type="ECO:0000313" key="5">
    <source>
        <dbReference type="Proteomes" id="UP001318040"/>
    </source>
</evidence>
<reference evidence="6" key="1">
    <citation type="submission" date="2025-08" db="UniProtKB">
        <authorList>
            <consortium name="RefSeq"/>
        </authorList>
    </citation>
    <scope>IDENTIFICATION</scope>
    <source>
        <tissue evidence="6">Sperm</tissue>
    </source>
</reference>
<dbReference type="Pfam" id="PF01424">
    <property type="entry name" value="R3H"/>
    <property type="match status" value="1"/>
</dbReference>
<proteinExistence type="predicted"/>
<dbReference type="KEGG" id="pmrn:116938113"/>
<feature type="compositionally biased region" description="Low complexity" evidence="2">
    <location>
        <begin position="74"/>
        <end position="92"/>
    </location>
</feature>
<feature type="compositionally biased region" description="Basic residues" evidence="2">
    <location>
        <begin position="134"/>
        <end position="146"/>
    </location>
</feature>
<organism evidence="5 6">
    <name type="scientific">Petromyzon marinus</name>
    <name type="common">Sea lamprey</name>
    <dbReference type="NCBI Taxonomy" id="7757"/>
    <lineage>
        <taxon>Eukaryota</taxon>
        <taxon>Metazoa</taxon>
        <taxon>Chordata</taxon>
        <taxon>Craniata</taxon>
        <taxon>Vertebrata</taxon>
        <taxon>Cyclostomata</taxon>
        <taxon>Hyperoartia</taxon>
        <taxon>Petromyzontiformes</taxon>
        <taxon>Petromyzontidae</taxon>
        <taxon>Petromyzon</taxon>
    </lineage>
</organism>
<feature type="region of interest" description="Disordered" evidence="2">
    <location>
        <begin position="1077"/>
        <end position="1122"/>
    </location>
</feature>
<evidence type="ECO:0000256" key="1">
    <source>
        <dbReference type="ARBA" id="ARBA00022553"/>
    </source>
</evidence>
<dbReference type="Proteomes" id="UP001318040">
    <property type="component" value="Chromosome 4"/>
</dbReference>
<feature type="region of interest" description="Disordered" evidence="2">
    <location>
        <begin position="728"/>
        <end position="749"/>
    </location>
</feature>
<feature type="region of interest" description="Disordered" evidence="2">
    <location>
        <begin position="1000"/>
        <end position="1033"/>
    </location>
</feature>
<feature type="region of interest" description="Disordered" evidence="2">
    <location>
        <begin position="421"/>
        <end position="512"/>
    </location>
</feature>
<feature type="compositionally biased region" description="Polar residues" evidence="2">
    <location>
        <begin position="285"/>
        <end position="296"/>
    </location>
</feature>
<feature type="region of interest" description="Disordered" evidence="2">
    <location>
        <begin position="1"/>
        <end position="25"/>
    </location>
</feature>
<evidence type="ECO:0000313" key="6">
    <source>
        <dbReference type="RefSeq" id="XP_032801181.1"/>
    </source>
</evidence>
<feature type="compositionally biased region" description="Basic and acidic residues" evidence="2">
    <location>
        <begin position="454"/>
        <end position="475"/>
    </location>
</feature>
<feature type="compositionally biased region" description="Polar residues" evidence="2">
    <location>
        <begin position="728"/>
        <end position="739"/>
    </location>
</feature>
<feature type="compositionally biased region" description="Basic residues" evidence="2">
    <location>
        <begin position="217"/>
        <end position="226"/>
    </location>
</feature>
<gene>
    <name evidence="6" type="primary">LOC116938113</name>
</gene>
<dbReference type="SUPFAM" id="SSF82708">
    <property type="entry name" value="R3H domain"/>
    <property type="match status" value="1"/>
</dbReference>
<name>A0AAJ7SM46_PETMA</name>
<feature type="compositionally biased region" description="Basic residues" evidence="2">
    <location>
        <begin position="1085"/>
        <end position="1096"/>
    </location>
</feature>
<feature type="compositionally biased region" description="Polar residues" evidence="2">
    <location>
        <begin position="178"/>
        <end position="188"/>
    </location>
</feature>
<feature type="compositionally biased region" description="Polar residues" evidence="2">
    <location>
        <begin position="14"/>
        <end position="25"/>
    </location>
</feature>
<keyword evidence="1" id="KW-0597">Phosphoprotein</keyword>
<dbReference type="AlphaFoldDB" id="A0AAJ7SM46"/>
<feature type="region of interest" description="Disordered" evidence="2">
    <location>
        <begin position="40"/>
        <end position="158"/>
    </location>
</feature>
<dbReference type="CDD" id="cd02642">
    <property type="entry name" value="R3H_encore_like"/>
    <property type="match status" value="1"/>
</dbReference>
<dbReference type="GO" id="GO:0003676">
    <property type="term" value="F:nucleic acid binding"/>
    <property type="evidence" value="ECO:0007669"/>
    <property type="project" value="UniProtKB-UniRule"/>
</dbReference>
<feature type="compositionally biased region" description="Polar residues" evidence="2">
    <location>
        <begin position="476"/>
        <end position="489"/>
    </location>
</feature>
<feature type="domain" description="R3H" evidence="3">
    <location>
        <begin position="346"/>
        <end position="409"/>
    </location>
</feature>
<dbReference type="PANTHER" id="PTHR15672">
    <property type="entry name" value="CAMP-REGULATED PHOSPHOPROTEIN 21 RELATED R3H DOMAIN CONTAINING PROTEIN"/>
    <property type="match status" value="1"/>
</dbReference>
<accession>A0AAJ7SM46</accession>
<dbReference type="InterPro" id="IPR001374">
    <property type="entry name" value="R3H_dom"/>
</dbReference>
<dbReference type="PROSITE" id="PS51061">
    <property type="entry name" value="R3H"/>
    <property type="match status" value="1"/>
</dbReference>
<evidence type="ECO:0000256" key="2">
    <source>
        <dbReference type="SAM" id="MobiDB-lite"/>
    </source>
</evidence>
<dbReference type="InterPro" id="IPR024771">
    <property type="entry name" value="SUZ"/>
</dbReference>
<feature type="compositionally biased region" description="Basic and acidic residues" evidence="2">
    <location>
        <begin position="110"/>
        <end position="120"/>
    </location>
</feature>